<name>A0AAN8QFX9_9TELE</name>
<dbReference type="InterPro" id="IPR036465">
    <property type="entry name" value="vWFA_dom_sf"/>
</dbReference>
<feature type="region of interest" description="Disordered" evidence="3">
    <location>
        <begin position="819"/>
        <end position="849"/>
    </location>
</feature>
<dbReference type="PANTHER" id="PTHR48103:SF2">
    <property type="entry name" value="MIDASIN"/>
    <property type="match status" value="1"/>
</dbReference>
<feature type="compositionally biased region" description="Basic and acidic residues" evidence="3">
    <location>
        <begin position="1337"/>
        <end position="1348"/>
    </location>
</feature>
<dbReference type="PROSITE" id="PS50234">
    <property type="entry name" value="VWFA"/>
    <property type="match status" value="1"/>
</dbReference>
<evidence type="ECO:0000313" key="5">
    <source>
        <dbReference type="EMBL" id="KAK6295098.1"/>
    </source>
</evidence>
<feature type="compositionally biased region" description="Basic and acidic residues" evidence="3">
    <location>
        <begin position="1138"/>
        <end position="1147"/>
    </location>
</feature>
<proteinExistence type="predicted"/>
<evidence type="ECO:0000256" key="3">
    <source>
        <dbReference type="SAM" id="MobiDB-lite"/>
    </source>
</evidence>
<feature type="compositionally biased region" description="Acidic residues" evidence="3">
    <location>
        <begin position="1210"/>
        <end position="1274"/>
    </location>
</feature>
<organism evidence="5 6">
    <name type="scientific">Coregonus suidteri</name>
    <dbReference type="NCBI Taxonomy" id="861788"/>
    <lineage>
        <taxon>Eukaryota</taxon>
        <taxon>Metazoa</taxon>
        <taxon>Chordata</taxon>
        <taxon>Craniata</taxon>
        <taxon>Vertebrata</taxon>
        <taxon>Euteleostomi</taxon>
        <taxon>Actinopterygii</taxon>
        <taxon>Neopterygii</taxon>
        <taxon>Teleostei</taxon>
        <taxon>Protacanthopterygii</taxon>
        <taxon>Salmoniformes</taxon>
        <taxon>Salmonidae</taxon>
        <taxon>Coregoninae</taxon>
        <taxon>Coregonus</taxon>
    </lineage>
</organism>
<dbReference type="Proteomes" id="UP001356427">
    <property type="component" value="Unassembled WGS sequence"/>
</dbReference>
<dbReference type="Gene3D" id="3.40.50.410">
    <property type="entry name" value="von Willebrand factor, type A domain"/>
    <property type="match status" value="1"/>
</dbReference>
<dbReference type="GO" id="GO:0005634">
    <property type="term" value="C:nucleus"/>
    <property type="evidence" value="ECO:0007669"/>
    <property type="project" value="TreeGrafter"/>
</dbReference>
<feature type="compositionally biased region" description="Polar residues" evidence="3">
    <location>
        <begin position="1440"/>
        <end position="1452"/>
    </location>
</feature>
<dbReference type="SUPFAM" id="SSF53300">
    <property type="entry name" value="vWA-like"/>
    <property type="match status" value="1"/>
</dbReference>
<feature type="compositionally biased region" description="Acidic residues" evidence="3">
    <location>
        <begin position="1459"/>
        <end position="1478"/>
    </location>
</feature>
<feature type="compositionally biased region" description="Acidic residues" evidence="3">
    <location>
        <begin position="1169"/>
        <end position="1201"/>
    </location>
</feature>
<keyword evidence="1" id="KW-0547">Nucleotide-binding</keyword>
<feature type="compositionally biased region" description="Basic and acidic residues" evidence="3">
    <location>
        <begin position="819"/>
        <end position="836"/>
    </location>
</feature>
<keyword evidence="6" id="KW-1185">Reference proteome</keyword>
<keyword evidence="2" id="KW-0067">ATP-binding</keyword>
<dbReference type="GO" id="GO:0005524">
    <property type="term" value="F:ATP binding"/>
    <property type="evidence" value="ECO:0007669"/>
    <property type="project" value="UniProtKB-KW"/>
</dbReference>
<feature type="compositionally biased region" description="Polar residues" evidence="3">
    <location>
        <begin position="1317"/>
        <end position="1329"/>
    </location>
</feature>
<dbReference type="FunFam" id="3.40.50.410:FF:000028">
    <property type="entry name" value="Midasin"/>
    <property type="match status" value="1"/>
</dbReference>
<comment type="caution">
    <text evidence="5">The sequence shown here is derived from an EMBL/GenBank/DDBJ whole genome shotgun (WGS) entry which is preliminary data.</text>
</comment>
<dbReference type="GO" id="GO:0030687">
    <property type="term" value="C:preribosome, large subunit precursor"/>
    <property type="evidence" value="ECO:0007669"/>
    <property type="project" value="TreeGrafter"/>
</dbReference>
<feature type="compositionally biased region" description="Basic and acidic residues" evidence="3">
    <location>
        <begin position="1003"/>
        <end position="1016"/>
    </location>
</feature>
<feature type="compositionally biased region" description="Basic and acidic residues" evidence="3">
    <location>
        <begin position="1156"/>
        <end position="1168"/>
    </location>
</feature>
<feature type="compositionally biased region" description="Low complexity" evidence="3">
    <location>
        <begin position="1369"/>
        <end position="1379"/>
    </location>
</feature>
<dbReference type="GO" id="GO:0000055">
    <property type="term" value="P:ribosomal large subunit export from nucleus"/>
    <property type="evidence" value="ECO:0007669"/>
    <property type="project" value="TreeGrafter"/>
</dbReference>
<feature type="region of interest" description="Disordered" evidence="3">
    <location>
        <begin position="358"/>
        <end position="377"/>
    </location>
</feature>
<feature type="compositionally biased region" description="Acidic residues" evidence="3">
    <location>
        <begin position="1296"/>
        <end position="1307"/>
    </location>
</feature>
<feature type="compositionally biased region" description="Basic and acidic residues" evidence="3">
    <location>
        <begin position="981"/>
        <end position="992"/>
    </location>
</feature>
<evidence type="ECO:0000256" key="1">
    <source>
        <dbReference type="ARBA" id="ARBA00022741"/>
    </source>
</evidence>
<gene>
    <name evidence="5" type="ORF">J4Q44_G00343240</name>
</gene>
<feature type="compositionally biased region" description="Acidic residues" evidence="3">
    <location>
        <begin position="1038"/>
        <end position="1056"/>
    </location>
</feature>
<accession>A0AAN8QFX9</accession>
<feature type="compositionally biased region" description="Basic and acidic residues" evidence="3">
    <location>
        <begin position="1509"/>
        <end position="1537"/>
    </location>
</feature>
<sequence>MDSEMDQQLTGTQLLLSTLLQNTVQGTPGPESLTLQPDGPYDFYQQPNMSEARLCLPVLEQMALAIGQRLEEWPEHPALVQLTVVMERIMAFSLASPLAKFLNGLEILLSKAQDWENNASRKVSLRRELEPVTNLIIQWRKLELNCWSSSLDNALKRHTERSTKHWFSLYQLVERYLEEQRMGTSTEGDGAESLSLSTVSSTLQAFMEGSTLGEYHTRLAMMLSFHCHLLLAPSQHGQEPLCHLLWNLHKYYSQFSECIQTKVTQLRQPIEKELKDFVKISKWNDVSFWSIKQSVDKTHRTLFKFVKKFEAALSGPVAPALMEQGSSASLDSVDANQENTPLHRVHHALKNTLPGRARDLQSESPEEGPAGVEPSSLQGRLPLLTRKMKKMCVTLVKKNPLPELSEDLDVFTGEIISNLRDLQSLTIDLKAEKEKQRSEVKHILQQKQRALSDLFRMLAEIGLSYRKGLNWNRTTDPEETLCLQPLELQTALAAVRTQEQAEKILFTEMNAAWDGCQKYYYRSWARRTAMMTALQSAAKELGIGNIDRCRGFSSHLFKLLLRQRRRLAKLTEQWVHLRRLTASVQGIQAHLQSHSEDAGGLPPQASLQGWVIKAQGLAGQCATLLQQLSWVLQCCPEGPQQTEGVDGQREPTLRCPSPIAAQRQPPGCLLRRGDPAWSQLSRRVVDMLGQTQILKEELDAVALQSTQGALHSWSHFSVCCSGYDRLGAVAAQMPAVEQLFTPKAPEGTADTQPGLTRGLQYVRGELEASLTEFTTWKTKLLSLGHGHTGYQQTFHSEFSAELEKAINTVLVAVQTLVKRREGEQPREQQTDTKKEGEEEEPQEDLLKPGHLSRLLEEELGAEVASLSLGEVSDTLEQLLERLRVHRDSCPPQQLQELSEACRLLVRLDPMLGLYSELVRYYLAVSLGAHRSTGKLLSVLAGIFTELAQKGFCLPQELMEGGDGEGATEFHDYEGGGIGEGEGTKDVSDKIENEEQVEDTFQEGQEKKEEEPDKKNIDEEDNAIEMSEDFDGQMHDGDQQEPGEDDEEESDKEEDEDLDKKMGDLGEGQTDTLDERMWGDDDEDDEEEEGSDKEEESGQGMDQGESELVAKDDNLDAADPNKDNKNKDDKDQELDEEEKEKIHEQGDEREFDENEVDPYHGKQEKKPDPEAMDLPDELNLDQEEDQAGDEGEGEGDEENPFDIDEKPMELDEKEEAEKEGEEEGGAEEMAEDQTDKQGEEEDQEPKTEEEEGGGGGEQTEEVKEEAEKEDDEDKEQEAGKEEGVATPANEGQKPKEEEEEGGDEEQPESAERKEHNTDGQTGEENVQSETAVELAGEASERDQAKEEHGSGAADASQSEGHESKLMARMSSQKPSQSKTQSFKRKPGQADNERSTGDYNERINKRLRTVESTTEKTLENNQTQAQLESDLYEHIKQGETAYDTQTYDVASADQQKPDGAPQEEDQEDEDIAMDTEEQEENLQAVEAQELKPEQLDSTRASQKGLESGELEALRQREEDEERPKDRQGHSDEERPERSTESTIHTVPELLMDTLQNPVRDPEELRREMELQLEAWMKQAPGDQEEESAAAAMWHQYQTLTSALSQQLCEQLRLILEPTQAAKLKGDFRTGKRLNMRKVIPYIASQFRKDKIWLRRTKPSKREYQICLAVDDSSSMVDNHSKQLAFESLSVIVNALTLLEVGQVSVCSFGETVQLLHPFQQQFNDHSGARILRLCQFQQKKTRIAQFLETSANMFVAAKQHSLGSMNTETAQLLLIVSDGRGLFLEGKERVTAAVQAARSANVFVIFVVLDNPNSRDSILDIKVPIFKGPGEMPEIRSYMEEFPFPFYVILRDVNALPETLSDALRQWFELVTATDQ</sequence>
<dbReference type="InterPro" id="IPR002035">
    <property type="entry name" value="VWF_A"/>
</dbReference>
<dbReference type="EMBL" id="JAGTTL010000034">
    <property type="protein sequence ID" value="KAK6295098.1"/>
    <property type="molecule type" value="Genomic_DNA"/>
</dbReference>
<protein>
    <recommendedName>
        <fullName evidence="4">VWFA domain-containing protein</fullName>
    </recommendedName>
</protein>
<feature type="domain" description="VWFA" evidence="4">
    <location>
        <begin position="1662"/>
        <end position="1862"/>
    </location>
</feature>
<evidence type="ECO:0000259" key="4">
    <source>
        <dbReference type="PROSITE" id="PS50234"/>
    </source>
</evidence>
<reference evidence="5 6" key="1">
    <citation type="submission" date="2021-04" db="EMBL/GenBank/DDBJ databases">
        <authorList>
            <person name="De Guttry C."/>
            <person name="Zahm M."/>
            <person name="Klopp C."/>
            <person name="Cabau C."/>
            <person name="Louis A."/>
            <person name="Berthelot C."/>
            <person name="Parey E."/>
            <person name="Roest Crollius H."/>
            <person name="Montfort J."/>
            <person name="Robinson-Rechavi M."/>
            <person name="Bucao C."/>
            <person name="Bouchez O."/>
            <person name="Gislard M."/>
            <person name="Lluch J."/>
            <person name="Milhes M."/>
            <person name="Lampietro C."/>
            <person name="Lopez Roques C."/>
            <person name="Donnadieu C."/>
            <person name="Braasch I."/>
            <person name="Desvignes T."/>
            <person name="Postlethwait J."/>
            <person name="Bobe J."/>
            <person name="Wedekind C."/>
            <person name="Guiguen Y."/>
        </authorList>
    </citation>
    <scope>NUCLEOTIDE SEQUENCE [LARGE SCALE GENOMIC DNA]</scope>
    <source>
        <strain evidence="5">Cs_M1</strain>
        <tissue evidence="5">Blood</tissue>
    </source>
</reference>
<dbReference type="GO" id="GO:0000027">
    <property type="term" value="P:ribosomal large subunit assembly"/>
    <property type="evidence" value="ECO:0007669"/>
    <property type="project" value="TreeGrafter"/>
</dbReference>
<feature type="compositionally biased region" description="Acidic residues" evidence="3">
    <location>
        <begin position="1017"/>
        <end position="1030"/>
    </location>
</feature>
<evidence type="ECO:0000256" key="2">
    <source>
        <dbReference type="ARBA" id="ARBA00022840"/>
    </source>
</evidence>
<feature type="compositionally biased region" description="Acidic residues" evidence="3">
    <location>
        <begin position="1079"/>
        <end position="1096"/>
    </location>
</feature>
<dbReference type="PANTHER" id="PTHR48103">
    <property type="entry name" value="MIDASIN-RELATED"/>
    <property type="match status" value="1"/>
</dbReference>
<feature type="compositionally biased region" description="Basic and acidic residues" evidence="3">
    <location>
        <begin position="1389"/>
        <end position="1402"/>
    </location>
</feature>
<evidence type="ECO:0000313" key="6">
    <source>
        <dbReference type="Proteomes" id="UP001356427"/>
    </source>
</evidence>
<dbReference type="SMART" id="SM00327">
    <property type="entry name" value="VWA"/>
    <property type="match status" value="1"/>
</dbReference>
<dbReference type="CDD" id="cd01460">
    <property type="entry name" value="vWA_midasin"/>
    <property type="match status" value="1"/>
</dbReference>
<feature type="compositionally biased region" description="Basic and acidic residues" evidence="3">
    <location>
        <begin position="1107"/>
        <end position="1129"/>
    </location>
</feature>
<feature type="region of interest" description="Disordered" evidence="3">
    <location>
        <begin position="962"/>
        <end position="1544"/>
    </location>
</feature>